<evidence type="ECO:0000256" key="1">
    <source>
        <dbReference type="SAM" id="Phobius"/>
    </source>
</evidence>
<reference evidence="3" key="1">
    <citation type="submission" date="2016-10" db="EMBL/GenBank/DDBJ databases">
        <authorList>
            <person name="Varghese N."/>
            <person name="Submissions S."/>
        </authorList>
    </citation>
    <scope>NUCLEOTIDE SEQUENCE [LARGE SCALE GENOMIC DNA]</scope>
    <source>
        <strain evidence="3">DSM 23095</strain>
    </source>
</reference>
<evidence type="ECO:0000313" key="2">
    <source>
        <dbReference type="EMBL" id="SDD63587.1"/>
    </source>
</evidence>
<dbReference type="Proteomes" id="UP000199060">
    <property type="component" value="Unassembled WGS sequence"/>
</dbReference>
<keyword evidence="1" id="KW-0812">Transmembrane</keyword>
<feature type="transmembrane region" description="Helical" evidence="1">
    <location>
        <begin position="27"/>
        <end position="48"/>
    </location>
</feature>
<protein>
    <submittedName>
        <fullName evidence="2">Uncharacterized protein</fullName>
    </submittedName>
</protein>
<keyword evidence="3" id="KW-1185">Reference proteome</keyword>
<gene>
    <name evidence="2" type="ORF">SAMN04488104_10438</name>
</gene>
<organism evidence="2 3">
    <name type="scientific">Algoriphagus faecimaris</name>
    <dbReference type="NCBI Taxonomy" id="686796"/>
    <lineage>
        <taxon>Bacteria</taxon>
        <taxon>Pseudomonadati</taxon>
        <taxon>Bacteroidota</taxon>
        <taxon>Cytophagia</taxon>
        <taxon>Cytophagales</taxon>
        <taxon>Cyclobacteriaceae</taxon>
        <taxon>Algoriphagus</taxon>
    </lineage>
</organism>
<accession>A0A1G6WEB0</accession>
<name>A0A1G6WEB0_9BACT</name>
<proteinExistence type="predicted"/>
<keyword evidence="1" id="KW-0472">Membrane</keyword>
<dbReference type="AlphaFoldDB" id="A0A1G6WEB0"/>
<dbReference type="EMBL" id="FNAC01000043">
    <property type="protein sequence ID" value="SDD63587.1"/>
    <property type="molecule type" value="Genomic_DNA"/>
</dbReference>
<dbReference type="STRING" id="686796.SAMN04488104_10438"/>
<evidence type="ECO:0000313" key="3">
    <source>
        <dbReference type="Proteomes" id="UP000199060"/>
    </source>
</evidence>
<sequence length="52" mass="5957">MTDNQLLMVYNCKFISQLFDFLNGGYVYVKFSALRAFLICISAFLPVVKLNS</sequence>
<keyword evidence="1" id="KW-1133">Transmembrane helix</keyword>